<comment type="caution">
    <text evidence="1">The sequence shown here is derived from an EMBL/GenBank/DDBJ whole genome shotgun (WGS) entry which is preliminary data.</text>
</comment>
<dbReference type="EMBL" id="VYZN01000013">
    <property type="protein sequence ID" value="KAE9540658.1"/>
    <property type="molecule type" value="Genomic_DNA"/>
</dbReference>
<proteinExistence type="predicted"/>
<organism evidence="1 2">
    <name type="scientific">Aphis glycines</name>
    <name type="common">Soybean aphid</name>
    <dbReference type="NCBI Taxonomy" id="307491"/>
    <lineage>
        <taxon>Eukaryota</taxon>
        <taxon>Metazoa</taxon>
        <taxon>Ecdysozoa</taxon>
        <taxon>Arthropoda</taxon>
        <taxon>Hexapoda</taxon>
        <taxon>Insecta</taxon>
        <taxon>Pterygota</taxon>
        <taxon>Neoptera</taxon>
        <taxon>Paraneoptera</taxon>
        <taxon>Hemiptera</taxon>
        <taxon>Sternorrhyncha</taxon>
        <taxon>Aphidomorpha</taxon>
        <taxon>Aphidoidea</taxon>
        <taxon>Aphididae</taxon>
        <taxon>Aphidini</taxon>
        <taxon>Aphis</taxon>
        <taxon>Aphis</taxon>
    </lineage>
</organism>
<reference evidence="1 2" key="1">
    <citation type="submission" date="2019-08" db="EMBL/GenBank/DDBJ databases">
        <title>The genome of the soybean aphid Biotype 1, its phylome, world population structure and adaptation to the North American continent.</title>
        <authorList>
            <person name="Giordano R."/>
            <person name="Donthu R.K."/>
            <person name="Hernandez A.G."/>
            <person name="Wright C.L."/>
            <person name="Zimin A.V."/>
        </authorList>
    </citation>
    <scope>NUCLEOTIDE SEQUENCE [LARGE SCALE GENOMIC DNA]</scope>
    <source>
        <tissue evidence="1">Whole aphids</tissue>
    </source>
</reference>
<keyword evidence="2" id="KW-1185">Reference proteome</keyword>
<sequence>METVQLKFSIWYTRSSYLIARFLAFIKQLKKLLRNLSYHYTMTFRLSTCISKVAISADNGSDNDEVKHQMSNILSEFARIIMRVKKVGNRQPNTSVLNNIRVVIVVINKAQLVNSILFLAVLGRKVFYVNANSHLLNKKAFLKKLTYMMDMNCSKKHWRACVLADEKSIWISQKAKRKLDGIILDPYIISYMNSNISKSTIFSDSFSHSNINENKIADKVAKDGISNPLATSVSSTRNKTRRTYIDHERLTKLDTNKRKSNMYPKSTILMWYVRSTRHFYRLCLYGNNFGFEYGKSLLTFNNEKFPEFLRHFKDRRTR</sequence>
<dbReference type="Proteomes" id="UP000475862">
    <property type="component" value="Unassembled WGS sequence"/>
</dbReference>
<protein>
    <submittedName>
        <fullName evidence="1">Uncharacterized protein</fullName>
    </submittedName>
</protein>
<gene>
    <name evidence="1" type="ORF">AGLY_003903</name>
</gene>
<evidence type="ECO:0000313" key="1">
    <source>
        <dbReference type="EMBL" id="KAE9540658.1"/>
    </source>
</evidence>
<name>A0A6G0TWY3_APHGL</name>
<evidence type="ECO:0000313" key="2">
    <source>
        <dbReference type="Proteomes" id="UP000475862"/>
    </source>
</evidence>
<accession>A0A6G0TWY3</accession>
<dbReference type="AlphaFoldDB" id="A0A6G0TWY3"/>